<evidence type="ECO:0000313" key="2">
    <source>
        <dbReference type="EMBL" id="EHR77953.1"/>
    </source>
</evidence>
<gene>
    <name evidence="2" type="ORF">OCC_02842</name>
</gene>
<dbReference type="HOGENOM" id="CLU_137175_0_0_2"/>
<dbReference type="EMBL" id="CP006670">
    <property type="protein sequence ID" value="EHR77953.1"/>
    <property type="molecule type" value="Genomic_DNA"/>
</dbReference>
<name>H3ZPZ0_THELN</name>
<evidence type="ECO:0000313" key="3">
    <source>
        <dbReference type="Proteomes" id="UP000015502"/>
    </source>
</evidence>
<dbReference type="OrthoDB" id="60273at2157"/>
<keyword evidence="1" id="KW-0812">Transmembrane</keyword>
<dbReference type="AlphaFoldDB" id="H3ZPZ0"/>
<keyword evidence="3" id="KW-1185">Reference proteome</keyword>
<feature type="transmembrane region" description="Helical" evidence="1">
    <location>
        <begin position="12"/>
        <end position="31"/>
    </location>
</feature>
<dbReference type="Proteomes" id="UP000015502">
    <property type="component" value="Chromosome"/>
</dbReference>
<feature type="transmembrane region" description="Helical" evidence="1">
    <location>
        <begin position="139"/>
        <end position="162"/>
    </location>
</feature>
<proteinExistence type="predicted"/>
<evidence type="ECO:0000256" key="1">
    <source>
        <dbReference type="SAM" id="Phobius"/>
    </source>
</evidence>
<feature type="transmembrane region" description="Helical" evidence="1">
    <location>
        <begin position="43"/>
        <end position="62"/>
    </location>
</feature>
<feature type="transmembrane region" description="Helical" evidence="1">
    <location>
        <begin position="115"/>
        <end position="132"/>
    </location>
</feature>
<organism evidence="2 3">
    <name type="scientific">Thermococcus litoralis (strain ATCC 51850 / DSM 5473 / JCM 8560 / NS-C)</name>
    <dbReference type="NCBI Taxonomy" id="523849"/>
    <lineage>
        <taxon>Archaea</taxon>
        <taxon>Methanobacteriati</taxon>
        <taxon>Methanobacteriota</taxon>
        <taxon>Thermococci</taxon>
        <taxon>Thermococcales</taxon>
        <taxon>Thermococcaceae</taxon>
        <taxon>Thermococcus</taxon>
    </lineage>
</organism>
<feature type="transmembrane region" description="Helical" evidence="1">
    <location>
        <begin position="83"/>
        <end position="103"/>
    </location>
</feature>
<keyword evidence="1" id="KW-1133">Transmembrane helix</keyword>
<sequence length="179" mass="19309">MVSEKSLKWGQWALKTALASGFLGLVLWYGAEKSVTMGQINTALASIPLAFVVLIEIFDKIVDKNDFYNSLYKQFGANKSRGSGILISLLFAALGMAVILWALTGTITMNLGTYGPANIVVAGLISLYIFAPETGDDELLLWAWIAATIATKGQYLALLPGWNFSTGLSMLVRTLIPAL</sequence>
<protein>
    <submittedName>
        <fullName evidence="2">Uncharacterized protein</fullName>
    </submittedName>
</protein>
<dbReference type="KEGG" id="tlt:OCC_02842"/>
<reference evidence="2 3" key="1">
    <citation type="journal article" date="2012" name="J. Bacteriol.">
        <title>Genome sequence of the model hyperthermophilic archaeon Thermococcus litoralis NS-C.</title>
        <authorList>
            <person name="Gardner A.F."/>
            <person name="Kumar S."/>
            <person name="Perler F.B."/>
        </authorList>
    </citation>
    <scope>NUCLEOTIDE SEQUENCE [LARGE SCALE GENOMIC DNA]</scope>
    <source>
        <strain evidence="3">ATCC 51850 / DSM 5473 / JCM 8560 / NS-C</strain>
    </source>
</reference>
<dbReference type="PaxDb" id="523849-OCC_02842"/>
<keyword evidence="1" id="KW-0472">Membrane</keyword>
<accession>H3ZPZ0</accession>
<dbReference type="STRING" id="523849.OCC_02842"/>